<reference evidence="4" key="1">
    <citation type="submission" date="2016-06" db="UniProtKB">
        <authorList>
            <consortium name="WormBaseParasite"/>
        </authorList>
    </citation>
    <scope>IDENTIFICATION</scope>
</reference>
<comment type="similarity">
    <text evidence="1">Belongs to the pecanex family.</text>
</comment>
<dbReference type="InterPro" id="IPR039797">
    <property type="entry name" value="Pecanex"/>
</dbReference>
<evidence type="ECO:0000256" key="1">
    <source>
        <dbReference type="RuleBase" id="RU367089"/>
    </source>
</evidence>
<dbReference type="GO" id="GO:0016020">
    <property type="term" value="C:membrane"/>
    <property type="evidence" value="ECO:0007669"/>
    <property type="project" value="UniProtKB-SubCell"/>
</dbReference>
<evidence type="ECO:0000313" key="2">
    <source>
        <dbReference type="EMBL" id="VDP94907.1"/>
    </source>
</evidence>
<organism evidence="4">
    <name type="scientific">Echinostoma caproni</name>
    <dbReference type="NCBI Taxonomy" id="27848"/>
    <lineage>
        <taxon>Eukaryota</taxon>
        <taxon>Metazoa</taxon>
        <taxon>Spiralia</taxon>
        <taxon>Lophotrochozoa</taxon>
        <taxon>Platyhelminthes</taxon>
        <taxon>Trematoda</taxon>
        <taxon>Digenea</taxon>
        <taxon>Plagiorchiida</taxon>
        <taxon>Echinostomata</taxon>
        <taxon>Echinostomatoidea</taxon>
        <taxon>Echinostomatidae</taxon>
        <taxon>Echinostoma</taxon>
    </lineage>
</organism>
<dbReference type="Proteomes" id="UP000272942">
    <property type="component" value="Unassembled WGS sequence"/>
</dbReference>
<accession>A0A183BEH0</accession>
<dbReference type="EMBL" id="UZAN01070246">
    <property type="protein sequence ID" value="VDP94907.1"/>
    <property type="molecule type" value="Genomic_DNA"/>
</dbReference>
<dbReference type="WBParaSite" id="ECPE_0001765001-mRNA-1">
    <property type="protein sequence ID" value="ECPE_0001765001-mRNA-1"/>
    <property type="gene ID" value="ECPE_0001765001"/>
</dbReference>
<proteinExistence type="inferred from homology"/>
<sequence length="166" mass="19304">MLSLNAALRMRCMTWQFIYGAYCVEGYRMTSHSADTVVQLNDLRKILVTRFVQRLTTLSPCLEANNFFAEYHLDLDPVFLRVIDDDYDDHVNGVTRRRFVHVYQSWIRYCLEKQALTDTVSCDSDSPLVTLCYALSIMGRRCMGGIQAANFDYYFETDDQNIPGHR</sequence>
<dbReference type="AlphaFoldDB" id="A0A183BEH0"/>
<dbReference type="PANTHER" id="PTHR12372">
    <property type="entry name" value="PECANEX"/>
    <property type="match status" value="1"/>
</dbReference>
<protein>
    <recommendedName>
        <fullName evidence="1">Pecanex-like protein</fullName>
    </recommendedName>
</protein>
<reference evidence="2 3" key="2">
    <citation type="submission" date="2018-11" db="EMBL/GenBank/DDBJ databases">
        <authorList>
            <consortium name="Pathogen Informatics"/>
        </authorList>
    </citation>
    <scope>NUCLEOTIDE SEQUENCE [LARGE SCALE GENOMIC DNA]</scope>
    <source>
        <strain evidence="2 3">Egypt</strain>
    </source>
</reference>
<keyword evidence="3" id="KW-1185">Reference proteome</keyword>
<gene>
    <name evidence="2" type="ORF">ECPE_LOCUS17605</name>
</gene>
<dbReference type="OrthoDB" id="10037631at2759"/>
<evidence type="ECO:0000313" key="4">
    <source>
        <dbReference type="WBParaSite" id="ECPE_0001765001-mRNA-1"/>
    </source>
</evidence>
<dbReference type="GO" id="GO:0007029">
    <property type="term" value="P:endoplasmic reticulum organization"/>
    <property type="evidence" value="ECO:0007669"/>
    <property type="project" value="TreeGrafter"/>
</dbReference>
<dbReference type="PANTHER" id="PTHR12372:SF7">
    <property type="entry name" value="PROTEIN PECANEX"/>
    <property type="match status" value="1"/>
</dbReference>
<name>A0A183BEH0_9TREM</name>
<comment type="subcellular location">
    <subcellularLocation>
        <location evidence="1">Membrane</location>
        <topology evidence="1">Multi-pass membrane protein</topology>
    </subcellularLocation>
</comment>
<dbReference type="GO" id="GO:0005783">
    <property type="term" value="C:endoplasmic reticulum"/>
    <property type="evidence" value="ECO:0007669"/>
    <property type="project" value="TreeGrafter"/>
</dbReference>
<evidence type="ECO:0000313" key="3">
    <source>
        <dbReference type="Proteomes" id="UP000272942"/>
    </source>
</evidence>